<keyword evidence="1" id="KW-1133">Transmembrane helix</keyword>
<organism evidence="2 3">
    <name type="scientific">Caballeronia sordidicola</name>
    <name type="common">Burkholderia sordidicola</name>
    <dbReference type="NCBI Taxonomy" id="196367"/>
    <lineage>
        <taxon>Bacteria</taxon>
        <taxon>Pseudomonadati</taxon>
        <taxon>Pseudomonadota</taxon>
        <taxon>Betaproteobacteria</taxon>
        <taxon>Burkholderiales</taxon>
        <taxon>Burkholderiaceae</taxon>
        <taxon>Caballeronia</taxon>
    </lineage>
</organism>
<keyword evidence="1" id="KW-0472">Membrane</keyword>
<evidence type="ECO:0000313" key="3">
    <source>
        <dbReference type="Proteomes" id="UP000194546"/>
    </source>
</evidence>
<evidence type="ECO:0000256" key="1">
    <source>
        <dbReference type="SAM" id="Phobius"/>
    </source>
</evidence>
<reference evidence="2 3" key="1">
    <citation type="submission" date="2017-03" db="EMBL/GenBank/DDBJ databases">
        <title>Genome analysis of strain PAMC 26510.</title>
        <authorList>
            <person name="Oh H.-M."/>
            <person name="Yang J.-A."/>
        </authorList>
    </citation>
    <scope>NUCLEOTIDE SEQUENCE [LARGE SCALE GENOMIC DNA]</scope>
    <source>
        <strain evidence="2 3">PAMC 26510</strain>
    </source>
</reference>
<evidence type="ECO:0000313" key="2">
    <source>
        <dbReference type="EMBL" id="OTP80324.1"/>
    </source>
</evidence>
<feature type="transmembrane region" description="Helical" evidence="1">
    <location>
        <begin position="20"/>
        <end position="41"/>
    </location>
</feature>
<dbReference type="Proteomes" id="UP000194546">
    <property type="component" value="Unassembled WGS sequence"/>
</dbReference>
<dbReference type="AlphaFoldDB" id="A0A242N9B8"/>
<accession>A0A242N9B8</accession>
<gene>
    <name evidence="2" type="ORF">PAMC26510_01665</name>
</gene>
<keyword evidence="1" id="KW-0812">Transmembrane</keyword>
<dbReference type="EMBL" id="NBTY01000006">
    <property type="protein sequence ID" value="OTP80324.1"/>
    <property type="molecule type" value="Genomic_DNA"/>
</dbReference>
<sequence length="114" mass="11686">MFSVDTEKPIFVFPPDAAGAAGAALATAAGLALASLAAVVVEGDSLFEQPESAAAAHKTAVPVRAPSLLHASNLPEFQAMTVSIFQVIKAVLLRAAVQHLKQLIVQLSCGLRGP</sequence>
<name>A0A242N9B8_CABSO</name>
<proteinExistence type="predicted"/>
<comment type="caution">
    <text evidence="2">The sequence shown here is derived from an EMBL/GenBank/DDBJ whole genome shotgun (WGS) entry which is preliminary data.</text>
</comment>
<protein>
    <submittedName>
        <fullName evidence="2">Uncharacterized protein</fullName>
    </submittedName>
</protein>